<proteinExistence type="predicted"/>
<name>A0ACC8XF16_9FIRM</name>
<reference evidence="1" key="1">
    <citation type="submission" date="2016-08" db="EMBL/GenBank/DDBJ databases">
        <authorList>
            <person name="Ngugi D.K."/>
            <person name="Miyake S."/>
            <person name="Stingl U."/>
        </authorList>
    </citation>
    <scope>NUCLEOTIDE SEQUENCE</scope>
    <source>
        <strain evidence="1">SCG-B11WGA-EpuloA1</strain>
    </source>
</reference>
<dbReference type="Proteomes" id="UP000188605">
    <property type="component" value="Unassembled WGS sequence"/>
</dbReference>
<gene>
    <name evidence="1" type="ORF">AN396_02575</name>
</gene>
<sequence length="314" mass="35480">MKRNILYILCGLALTCSINPTYGNGYMRGLKGLDVSHWQGYVNFNDIKNDGIEVIYIKVAQGSDYQDPMWLQNYNDARNAGLKIGFYHYITASNNEEAIQQAEYFYNLIKYKEYECLPVMEYTDNPIISNYEINEVVTTYMNTLKNLVNSNVAIYTDEDRVENLWEASLSEYPLWIADYSGENPYLGSWDSWAGFQYTETGSIYGINGNEVDLNYFKDTIFVNQNTAPPAQVPPAMPPSHVIAPSAPPTYTPPTYTPPNHVLPNGSIVYLGHIVQVGDTLSKLAERYGTTVEYLAEINNITNPNVIHVGQILII</sequence>
<evidence type="ECO:0000313" key="2">
    <source>
        <dbReference type="Proteomes" id="UP000188605"/>
    </source>
</evidence>
<accession>A0ACC8XF16</accession>
<organism evidence="1 2">
    <name type="scientific">Candidatus Epulonipiscium fishelsonii</name>
    <dbReference type="NCBI Taxonomy" id="77094"/>
    <lineage>
        <taxon>Bacteria</taxon>
        <taxon>Bacillati</taxon>
        <taxon>Bacillota</taxon>
        <taxon>Clostridia</taxon>
        <taxon>Lachnospirales</taxon>
        <taxon>Lachnospiraceae</taxon>
        <taxon>Candidatus Epulonipiscium</taxon>
    </lineage>
</organism>
<protein>
    <submittedName>
        <fullName evidence="1">Uncharacterized protein</fullName>
    </submittedName>
</protein>
<evidence type="ECO:0000313" key="1">
    <source>
        <dbReference type="EMBL" id="ONI41942.1"/>
    </source>
</evidence>
<comment type="caution">
    <text evidence="1">The sequence shown here is derived from an EMBL/GenBank/DDBJ whole genome shotgun (WGS) entry which is preliminary data.</text>
</comment>
<keyword evidence="2" id="KW-1185">Reference proteome</keyword>
<dbReference type="EMBL" id="LJDB01000024">
    <property type="protein sequence ID" value="ONI41942.1"/>
    <property type="molecule type" value="Genomic_DNA"/>
</dbReference>